<keyword evidence="3" id="KW-1185">Reference proteome</keyword>
<sequence>MQEPGVWNIKATQMPILVIKKLFLTKCSWIQTLVIKFSSFLDLSVTPQYQRTGMACTTLKTSQFPEKGPPLDTPQPSQEGVVWGRGDIGSGSVSLSLSYPELASLLQTTLTSGTRSCSRSWRPTT</sequence>
<protein>
    <submittedName>
        <fullName evidence="2">Uncharacterized protein</fullName>
    </submittedName>
</protein>
<dbReference type="Proteomes" id="UP000827986">
    <property type="component" value="Unassembled WGS sequence"/>
</dbReference>
<evidence type="ECO:0000313" key="3">
    <source>
        <dbReference type="Proteomes" id="UP000827986"/>
    </source>
</evidence>
<accession>A0A9D3X0M5</accession>
<gene>
    <name evidence="2" type="ORF">KIL84_006386</name>
</gene>
<dbReference type="AlphaFoldDB" id="A0A9D3X0M5"/>
<comment type="caution">
    <text evidence="2">The sequence shown here is derived from an EMBL/GenBank/DDBJ whole genome shotgun (WGS) entry which is preliminary data.</text>
</comment>
<evidence type="ECO:0000256" key="1">
    <source>
        <dbReference type="SAM" id="MobiDB-lite"/>
    </source>
</evidence>
<evidence type="ECO:0000313" key="2">
    <source>
        <dbReference type="EMBL" id="KAH1170768.1"/>
    </source>
</evidence>
<feature type="region of interest" description="Disordered" evidence="1">
    <location>
        <begin position="62"/>
        <end position="85"/>
    </location>
</feature>
<name>A0A9D3X0M5_9SAUR</name>
<reference evidence="2" key="1">
    <citation type="submission" date="2021-09" db="EMBL/GenBank/DDBJ databases">
        <title>The genome of Mauremys mutica provides insights into the evolution of semi-aquatic lifestyle.</title>
        <authorList>
            <person name="Gong S."/>
            <person name="Gao Y."/>
        </authorList>
    </citation>
    <scope>NUCLEOTIDE SEQUENCE</scope>
    <source>
        <strain evidence="2">MM-2020</strain>
        <tissue evidence="2">Muscle</tissue>
    </source>
</reference>
<proteinExistence type="predicted"/>
<dbReference type="EMBL" id="JAHDVG010000483">
    <property type="protein sequence ID" value="KAH1170768.1"/>
    <property type="molecule type" value="Genomic_DNA"/>
</dbReference>
<organism evidence="2 3">
    <name type="scientific">Mauremys mutica</name>
    <name type="common">yellowpond turtle</name>
    <dbReference type="NCBI Taxonomy" id="74926"/>
    <lineage>
        <taxon>Eukaryota</taxon>
        <taxon>Metazoa</taxon>
        <taxon>Chordata</taxon>
        <taxon>Craniata</taxon>
        <taxon>Vertebrata</taxon>
        <taxon>Euteleostomi</taxon>
        <taxon>Archelosauria</taxon>
        <taxon>Testudinata</taxon>
        <taxon>Testudines</taxon>
        <taxon>Cryptodira</taxon>
        <taxon>Durocryptodira</taxon>
        <taxon>Testudinoidea</taxon>
        <taxon>Geoemydidae</taxon>
        <taxon>Geoemydinae</taxon>
        <taxon>Mauremys</taxon>
    </lineage>
</organism>